<dbReference type="InterPro" id="IPR001544">
    <property type="entry name" value="Aminotrans_IV"/>
</dbReference>
<dbReference type="AlphaFoldDB" id="A0AAD4PYD8"/>
<dbReference type="Gene3D" id="3.30.470.10">
    <property type="match status" value="1"/>
</dbReference>
<dbReference type="GO" id="GO:0008483">
    <property type="term" value="F:transaminase activity"/>
    <property type="evidence" value="ECO:0007669"/>
    <property type="project" value="UniProtKB-KW"/>
</dbReference>
<dbReference type="RefSeq" id="XP_046069834.1">
    <property type="nucleotide sequence ID" value="XM_046216793.1"/>
</dbReference>
<keyword evidence="1" id="KW-0032">Aminotransferase</keyword>
<comment type="caution">
    <text evidence="1">The sequence shown here is derived from an EMBL/GenBank/DDBJ whole genome shotgun (WGS) entry which is preliminary data.</text>
</comment>
<dbReference type="Pfam" id="PF01063">
    <property type="entry name" value="Aminotran_4"/>
    <property type="match status" value="1"/>
</dbReference>
<evidence type="ECO:0000313" key="2">
    <source>
        <dbReference type="Proteomes" id="UP001201262"/>
    </source>
</evidence>
<evidence type="ECO:0000313" key="1">
    <source>
        <dbReference type="EMBL" id="KAH8694164.1"/>
    </source>
</evidence>
<dbReference type="InterPro" id="IPR043131">
    <property type="entry name" value="BCAT-like_N"/>
</dbReference>
<accession>A0AAD4PYD8</accession>
<reference evidence="1" key="1">
    <citation type="submission" date="2021-12" db="EMBL/GenBank/DDBJ databases">
        <title>Convergent genome expansion in fungi linked to evolution of root-endophyte symbiosis.</title>
        <authorList>
            <consortium name="DOE Joint Genome Institute"/>
            <person name="Ke Y.-H."/>
            <person name="Bonito G."/>
            <person name="Liao H.-L."/>
            <person name="Looney B."/>
            <person name="Rojas-Flechas A."/>
            <person name="Nash J."/>
            <person name="Hameed K."/>
            <person name="Schadt C."/>
            <person name="Martin F."/>
            <person name="Crous P.W."/>
            <person name="Miettinen O."/>
            <person name="Magnuson J.K."/>
            <person name="Labbe J."/>
            <person name="Jacobson D."/>
            <person name="Doktycz M.J."/>
            <person name="Veneault-Fourrey C."/>
            <person name="Kuo A."/>
            <person name="Mondo S."/>
            <person name="Calhoun S."/>
            <person name="Riley R."/>
            <person name="Ohm R."/>
            <person name="LaButti K."/>
            <person name="Andreopoulos B."/>
            <person name="Pangilinan J."/>
            <person name="Nolan M."/>
            <person name="Tritt A."/>
            <person name="Clum A."/>
            <person name="Lipzen A."/>
            <person name="Daum C."/>
            <person name="Barry K."/>
            <person name="Grigoriev I.V."/>
            <person name="Vilgalys R."/>
        </authorList>
    </citation>
    <scope>NUCLEOTIDE SEQUENCE</scope>
    <source>
        <strain evidence="1">PMI_201</strain>
    </source>
</reference>
<keyword evidence="1" id="KW-0808">Transferase</keyword>
<dbReference type="Proteomes" id="UP001201262">
    <property type="component" value="Unassembled WGS sequence"/>
</dbReference>
<sequence length="278" mass="31220">MTSNKTSPDEATEVRIISSLRFDPDLPSAVAQYPSQGYPEPHDSPYYLLRYHRERLLKAAVEFRWPDAIEFLQKDLAHFTQALDSFIPDRTKAWRLRLVINHQGRLCVDVHPAAIWPLQCMFIPASFGTHISLSQTFPWRLVVDTERTKPSLLTAHKTTSRDHYNAARERVGISSPADPVEVLLVNTQGEAMEGSITTVYFQERSSSDYGNKSNAQWITPPLSSGGMISASRSYALDQGFCTEQVIRVGELVHGEQCFLSNAVRGFIPAIVNLDVIKS</sequence>
<organism evidence="1 2">
    <name type="scientific">Talaromyces proteolyticus</name>
    <dbReference type="NCBI Taxonomy" id="1131652"/>
    <lineage>
        <taxon>Eukaryota</taxon>
        <taxon>Fungi</taxon>
        <taxon>Dikarya</taxon>
        <taxon>Ascomycota</taxon>
        <taxon>Pezizomycotina</taxon>
        <taxon>Eurotiomycetes</taxon>
        <taxon>Eurotiomycetidae</taxon>
        <taxon>Eurotiales</taxon>
        <taxon>Trichocomaceae</taxon>
        <taxon>Talaromyces</taxon>
        <taxon>Talaromyces sect. Bacilispori</taxon>
    </lineage>
</organism>
<dbReference type="SUPFAM" id="SSF56752">
    <property type="entry name" value="D-aminoacid aminotransferase-like PLP-dependent enzymes"/>
    <property type="match status" value="1"/>
</dbReference>
<proteinExistence type="predicted"/>
<gene>
    <name evidence="1" type="ORF">BGW36DRAFT_384489</name>
</gene>
<dbReference type="EMBL" id="JAJTJA010000009">
    <property type="protein sequence ID" value="KAH8694164.1"/>
    <property type="molecule type" value="Genomic_DNA"/>
</dbReference>
<name>A0AAD4PYD8_9EURO</name>
<dbReference type="Gene3D" id="3.20.10.10">
    <property type="entry name" value="D-amino Acid Aminotransferase, subunit A, domain 2"/>
    <property type="match status" value="1"/>
</dbReference>
<dbReference type="GeneID" id="70247080"/>
<dbReference type="InterPro" id="IPR043132">
    <property type="entry name" value="BCAT-like_C"/>
</dbReference>
<protein>
    <submittedName>
        <fullName evidence="1">Aminotransferase</fullName>
    </submittedName>
</protein>
<keyword evidence="2" id="KW-1185">Reference proteome</keyword>
<dbReference type="InterPro" id="IPR036038">
    <property type="entry name" value="Aminotransferase-like"/>
</dbReference>